<proteinExistence type="predicted"/>
<dbReference type="EMBL" id="FOQD01000002">
    <property type="protein sequence ID" value="SFH74491.1"/>
    <property type="molecule type" value="Genomic_DNA"/>
</dbReference>
<protein>
    <submittedName>
        <fullName evidence="2">Purine-binding chemotaxis protein CheW</fullName>
    </submittedName>
</protein>
<dbReference type="Pfam" id="PF01584">
    <property type="entry name" value="CheW"/>
    <property type="match status" value="1"/>
</dbReference>
<dbReference type="AlphaFoldDB" id="A0A1I3CK13"/>
<dbReference type="Gene3D" id="2.30.30.40">
    <property type="entry name" value="SH3 Domains"/>
    <property type="match status" value="1"/>
</dbReference>
<dbReference type="GO" id="GO:0005829">
    <property type="term" value="C:cytosol"/>
    <property type="evidence" value="ECO:0007669"/>
    <property type="project" value="TreeGrafter"/>
</dbReference>
<evidence type="ECO:0000259" key="1">
    <source>
        <dbReference type="PROSITE" id="PS50851"/>
    </source>
</evidence>
<dbReference type="InterPro" id="IPR036061">
    <property type="entry name" value="CheW-like_dom_sf"/>
</dbReference>
<dbReference type="GO" id="GO:0007165">
    <property type="term" value="P:signal transduction"/>
    <property type="evidence" value="ECO:0007669"/>
    <property type="project" value="InterPro"/>
</dbReference>
<dbReference type="GO" id="GO:0006935">
    <property type="term" value="P:chemotaxis"/>
    <property type="evidence" value="ECO:0007669"/>
    <property type="project" value="InterPro"/>
</dbReference>
<dbReference type="STRING" id="1576369.SAMN05421753_102302"/>
<name>A0A1I3CK13_9PLAN</name>
<dbReference type="Proteomes" id="UP000199518">
    <property type="component" value="Unassembled WGS sequence"/>
</dbReference>
<accession>A0A1I3CK13</accession>
<gene>
    <name evidence="2" type="ORF">SAMN05421753_102302</name>
</gene>
<dbReference type="PANTHER" id="PTHR22617">
    <property type="entry name" value="CHEMOTAXIS SENSOR HISTIDINE KINASE-RELATED"/>
    <property type="match status" value="1"/>
</dbReference>
<sequence length="182" mass="19975">MHAVTDARIPAAAAAAADGKSKKLSSQFVGFKIDGQEYAFRIEQIQEIVIPHQVTKTPQVAEYVEGVSNLRGTIIPIINLRKLFALPGRPRDEETRTIVVNVGQRTMGCTVDAVTQVIRIPQENIQPAPSLVVTEGSSYISGFARLDDRLLVILDIQELLDPAKLDQVWQSAGLREHLPAIN</sequence>
<dbReference type="CDD" id="cd00732">
    <property type="entry name" value="CheW"/>
    <property type="match status" value="1"/>
</dbReference>
<dbReference type="InterPro" id="IPR039315">
    <property type="entry name" value="CheW"/>
</dbReference>
<organism evidence="2 3">
    <name type="scientific">Planctomicrobium piriforme</name>
    <dbReference type="NCBI Taxonomy" id="1576369"/>
    <lineage>
        <taxon>Bacteria</taxon>
        <taxon>Pseudomonadati</taxon>
        <taxon>Planctomycetota</taxon>
        <taxon>Planctomycetia</taxon>
        <taxon>Planctomycetales</taxon>
        <taxon>Planctomycetaceae</taxon>
        <taxon>Planctomicrobium</taxon>
    </lineage>
</organism>
<evidence type="ECO:0000313" key="2">
    <source>
        <dbReference type="EMBL" id="SFH74491.1"/>
    </source>
</evidence>
<dbReference type="Gene3D" id="2.40.50.180">
    <property type="entry name" value="CheA-289, Domain 4"/>
    <property type="match status" value="1"/>
</dbReference>
<dbReference type="InterPro" id="IPR002545">
    <property type="entry name" value="CheW-lke_dom"/>
</dbReference>
<feature type="domain" description="CheW-like" evidence="1">
    <location>
        <begin position="25"/>
        <end position="165"/>
    </location>
</feature>
<evidence type="ECO:0000313" key="3">
    <source>
        <dbReference type="Proteomes" id="UP000199518"/>
    </source>
</evidence>
<dbReference type="PANTHER" id="PTHR22617:SF23">
    <property type="entry name" value="CHEMOTAXIS PROTEIN CHEW"/>
    <property type="match status" value="1"/>
</dbReference>
<dbReference type="SUPFAM" id="SSF50341">
    <property type="entry name" value="CheW-like"/>
    <property type="match status" value="1"/>
</dbReference>
<reference evidence="3" key="1">
    <citation type="submission" date="2016-10" db="EMBL/GenBank/DDBJ databases">
        <authorList>
            <person name="Varghese N."/>
            <person name="Submissions S."/>
        </authorList>
    </citation>
    <scope>NUCLEOTIDE SEQUENCE [LARGE SCALE GENOMIC DNA]</scope>
    <source>
        <strain evidence="3">DSM 26348</strain>
    </source>
</reference>
<dbReference type="PROSITE" id="PS50851">
    <property type="entry name" value="CHEW"/>
    <property type="match status" value="1"/>
</dbReference>
<keyword evidence="3" id="KW-1185">Reference proteome</keyword>
<dbReference type="SMART" id="SM00260">
    <property type="entry name" value="CheW"/>
    <property type="match status" value="1"/>
</dbReference>